<evidence type="ECO:0000313" key="2">
    <source>
        <dbReference type="Proteomes" id="UP000718793"/>
    </source>
</evidence>
<evidence type="ECO:0000313" key="1">
    <source>
        <dbReference type="EMBL" id="MBU4692116.1"/>
    </source>
</evidence>
<dbReference type="PANTHER" id="PTHR43581:SF4">
    <property type="entry name" value="ATP_GTP PHOSPHATASE"/>
    <property type="match status" value="1"/>
</dbReference>
<gene>
    <name evidence="1" type="ORF">KQ875_00695</name>
</gene>
<dbReference type="RefSeq" id="WP_216488418.1">
    <property type="nucleotide sequence ID" value="NZ_JAHMHH010000001.1"/>
</dbReference>
<dbReference type="EMBL" id="JAHMHH010000001">
    <property type="protein sequence ID" value="MBU4692116.1"/>
    <property type="molecule type" value="Genomic_DNA"/>
</dbReference>
<protein>
    <submittedName>
        <fullName evidence="1">ATP-binding protein</fullName>
    </submittedName>
</protein>
<keyword evidence="1" id="KW-0067">ATP-binding</keyword>
<keyword evidence="2" id="KW-1185">Reference proteome</keyword>
<dbReference type="PANTHER" id="PTHR43581">
    <property type="entry name" value="ATP/GTP PHOSPHATASE"/>
    <property type="match status" value="1"/>
</dbReference>
<dbReference type="Proteomes" id="UP000718793">
    <property type="component" value="Unassembled WGS sequence"/>
</dbReference>
<organism evidence="1 2">
    <name type="scientific">Mycoplasma zalophi</name>
    <dbReference type="NCBI Taxonomy" id="191287"/>
    <lineage>
        <taxon>Bacteria</taxon>
        <taxon>Bacillati</taxon>
        <taxon>Mycoplasmatota</taxon>
        <taxon>Mollicutes</taxon>
        <taxon>Mycoplasmataceae</taxon>
        <taxon>Mycoplasma</taxon>
    </lineage>
</organism>
<dbReference type="InterPro" id="IPR051396">
    <property type="entry name" value="Bact_Antivir_Def_Nuclease"/>
</dbReference>
<keyword evidence="1" id="KW-0547">Nucleotide-binding</keyword>
<reference evidence="1" key="1">
    <citation type="submission" date="2021-06" db="EMBL/GenBank/DDBJ databases">
        <title>Novel Mycoplasma species detected in California sea lions (Zalophus californianus) from the USA.</title>
        <authorList>
            <person name="Volokhov D.V."/>
            <person name="Furtak V.A."/>
            <person name="Zagorodnyaya T.A."/>
        </authorList>
    </citation>
    <scope>NUCLEOTIDE SEQUENCE [LARGE SCALE GENOMIC DNA]</scope>
    <source>
        <strain evidence="1">CSL 5346</strain>
    </source>
</reference>
<accession>A0ABS6DP67</accession>
<proteinExistence type="predicted"/>
<comment type="caution">
    <text evidence="1">The sequence shown here is derived from an EMBL/GenBank/DDBJ whole genome shotgun (WGS) entry which is preliminary data.</text>
</comment>
<dbReference type="GO" id="GO:0005524">
    <property type="term" value="F:ATP binding"/>
    <property type="evidence" value="ECO:0007669"/>
    <property type="project" value="UniProtKB-KW"/>
</dbReference>
<name>A0ABS6DP67_9MOLU</name>
<sequence>MNDKTIKKSLNVNKKENSKNDKLNISYLKIQNYKNLNFNCENEHENKILLNSSLSESNSNGDLFFIIGLNNVGKSNVLSALKILGKEKKFIPKEDSPFFSYDLEKGADYTTKISIEEYGKGKKQRSIIGSKPNPETTNENNDNFFEIYSTDETILDKFNENYGELDIKAKINYFSDEYRYCSYCGMYYFYSVNKQEHNHPIRVPIGNGFHDRYENNNYYSNNNHYPNDDNILFIEIDSKNKINTYELLSRQLKSEDNDILKINNNYYKLFLKCTILAHKQVENKIFILLKTDEKMNNFIKIKSFEYTKYKNENFHENWGSITQENTFLFKLFSMLGIEARKLQDIHKNIQDTKSQRNRYKKIEKIINDKLDKLSEEFNQILISSNSSYKFTSYVSESLIELCFEEDGNSINFEFQSEGFKWFFSFFMWMKMNEGLNNGDIVLIDEEFGNNITPKSVMELRKKLKEFSYKSGISFVISTHNPFLMDLNYLEEIRVVQKLENNSSIIKDKFHTIYENHDTSLKPLLETFSLTSNVFYDKEKTKTYFVEGITDYCYLTAMSIKLNIKNLLFLPIQGLSNQDINIYKQLEKNPRFLIDGDQAGEKFYKKNSLDKSVTIFKLSDINEDFVTIENLFEEEWKNNILNSKSFAMSVAIKKAIINEDIIISDKTKKNFNDLFDKLLLS</sequence>